<evidence type="ECO:0000256" key="1">
    <source>
        <dbReference type="SAM" id="Phobius"/>
    </source>
</evidence>
<keyword evidence="1" id="KW-0812">Transmembrane</keyword>
<reference evidence="3" key="1">
    <citation type="submission" date="2025-08" db="UniProtKB">
        <authorList>
            <consortium name="RefSeq"/>
        </authorList>
    </citation>
    <scope>IDENTIFICATION</scope>
    <source>
        <tissue evidence="3">Whole larvae</tissue>
    </source>
</reference>
<dbReference type="Proteomes" id="UP001652740">
    <property type="component" value="Unplaced"/>
</dbReference>
<name>A0ABM3MIN7_GALME</name>
<dbReference type="GeneID" id="116412932"/>
<protein>
    <submittedName>
        <fullName evidence="3">Uncharacterized protein LOC116412932</fullName>
    </submittedName>
</protein>
<proteinExistence type="predicted"/>
<sequence length="637" mass="73097">MLCSCRQFVSPIISSPGLFFDKLLDVKYTNDEWNVVTYMDIARVQPHLSHVEQLFEKINTFCKNFASSKVQTDCSNSLSSLQSLHVNNVKKFSSISYLIYGHQPRVKRGLIDAGGSLLKSLFGTLDSNDAIKFSEAIDDVQSDEKQLAHLMKENIHVIKSTVSTFNDTLYKVTENENRLNKNFDIINKMFEQITNSNDKLEIKTHLNSMLNCLDSIIITLSFDIEDINNAILFSKLNILHPTVLSPHQLYKELERNTNNLPKHCELPVSLSLQNIHDIIDASKLVCYYHNSRIIVVIKIPLVLPQLYNLYHVIPIPVPYDISKPDTYALIAPTARYVTITADHLFYSFVDDVSKCKLISDKYYVCDLNNVFSTIAWPMCEIVLITEVVSKLPNSCEVKLLKGNIDTFHRISNNRWIYVQSEPGKCHISCDNDSNNYNELLFGIGIFKLEENCKAFFKTLQFTYKNSIRLNVSATTEISNFNLIEDDCCEKNKLNKTLSKLPFVKLNNVHNLDSLLHASVHLDSFEKELDKLENPTHFQKYSVQYMSVSYVVSVIFLLYLLYKSRKFMCKRDSSRYCVQIFNNCSNKQSGSKQPIQVVSTIDKANKITDSSDTEELEIQNPTPVKRNIIFKKSSQYQN</sequence>
<dbReference type="InterPro" id="IPR022048">
    <property type="entry name" value="Envelope_fusion-like"/>
</dbReference>
<evidence type="ECO:0000313" key="2">
    <source>
        <dbReference type="Proteomes" id="UP001652740"/>
    </source>
</evidence>
<accession>A0ABM3MIN7</accession>
<gene>
    <name evidence="3" type="primary">LOC116412932</name>
</gene>
<keyword evidence="2" id="KW-1185">Reference proteome</keyword>
<organism evidence="2 3">
    <name type="scientific">Galleria mellonella</name>
    <name type="common">Greater wax moth</name>
    <dbReference type="NCBI Taxonomy" id="7137"/>
    <lineage>
        <taxon>Eukaryota</taxon>
        <taxon>Metazoa</taxon>
        <taxon>Ecdysozoa</taxon>
        <taxon>Arthropoda</taxon>
        <taxon>Hexapoda</taxon>
        <taxon>Insecta</taxon>
        <taxon>Pterygota</taxon>
        <taxon>Neoptera</taxon>
        <taxon>Endopterygota</taxon>
        <taxon>Lepidoptera</taxon>
        <taxon>Glossata</taxon>
        <taxon>Ditrysia</taxon>
        <taxon>Pyraloidea</taxon>
        <taxon>Pyralidae</taxon>
        <taxon>Galleriinae</taxon>
        <taxon>Galleria</taxon>
    </lineage>
</organism>
<keyword evidence="1" id="KW-1133">Transmembrane helix</keyword>
<feature type="transmembrane region" description="Helical" evidence="1">
    <location>
        <begin position="542"/>
        <end position="561"/>
    </location>
</feature>
<dbReference type="Pfam" id="PF12259">
    <property type="entry name" value="Baculo_F"/>
    <property type="match status" value="1"/>
</dbReference>
<keyword evidence="1" id="KW-0472">Membrane</keyword>
<evidence type="ECO:0000313" key="3">
    <source>
        <dbReference type="RefSeq" id="XP_052751241.1"/>
    </source>
</evidence>
<dbReference type="RefSeq" id="XP_052751241.1">
    <property type="nucleotide sequence ID" value="XM_052895281.1"/>
</dbReference>